<dbReference type="Proteomes" id="UP000028630">
    <property type="component" value="Unassembled WGS sequence"/>
</dbReference>
<dbReference type="Pfam" id="PF06092">
    <property type="entry name" value="DUF943"/>
    <property type="match status" value="1"/>
</dbReference>
<protein>
    <recommendedName>
        <fullName evidence="3">DUF943 family protein</fullName>
    </recommendedName>
</protein>
<dbReference type="OrthoDB" id="5873202at2"/>
<dbReference type="AlphaFoldDB" id="A0A085AB87"/>
<keyword evidence="2" id="KW-1185">Reference proteome</keyword>
<evidence type="ECO:0000313" key="2">
    <source>
        <dbReference type="Proteomes" id="UP000028630"/>
    </source>
</evidence>
<accession>A0A085AB87</accession>
<proteinExistence type="predicted"/>
<evidence type="ECO:0008006" key="3">
    <source>
        <dbReference type="Google" id="ProtNLM"/>
    </source>
</evidence>
<dbReference type="eggNOG" id="ENOG50336QN">
    <property type="taxonomic scope" value="Bacteria"/>
</dbReference>
<dbReference type="RefSeq" id="WP_051857320.1">
    <property type="nucleotide sequence ID" value="NZ_JMTB01000062.1"/>
</dbReference>
<organism evidence="1 2">
    <name type="scientific">Trabulsiella guamensis ATCC 49490</name>
    <dbReference type="NCBI Taxonomy" id="1005994"/>
    <lineage>
        <taxon>Bacteria</taxon>
        <taxon>Pseudomonadati</taxon>
        <taxon>Pseudomonadota</taxon>
        <taxon>Gammaproteobacteria</taxon>
        <taxon>Enterobacterales</taxon>
        <taxon>Enterobacteriaceae</taxon>
        <taxon>Trabulsiella</taxon>
    </lineage>
</organism>
<reference evidence="2" key="1">
    <citation type="submission" date="2014-05" db="EMBL/GenBank/DDBJ databases">
        <title>ATOL: Assembling a taxonomically balanced genome-scale reconstruction of the evolutionary history of the Enterobacteriaceae.</title>
        <authorList>
            <person name="Plunkett G. III"/>
            <person name="Neeno-Eckwall E.C."/>
            <person name="Glasner J.D."/>
            <person name="Perna N.T."/>
        </authorList>
    </citation>
    <scope>NUCLEOTIDE SEQUENCE [LARGE SCALE GENOMIC DNA]</scope>
    <source>
        <strain evidence="2">ATCC 49490</strain>
    </source>
</reference>
<dbReference type="EMBL" id="JMTB01000062">
    <property type="protein sequence ID" value="KFC07482.1"/>
    <property type="molecule type" value="Genomic_DNA"/>
</dbReference>
<evidence type="ECO:0000313" key="1">
    <source>
        <dbReference type="EMBL" id="KFC07482.1"/>
    </source>
</evidence>
<name>A0A085AB87_9ENTR</name>
<dbReference type="InterPro" id="IPR010351">
    <property type="entry name" value="DUF943"/>
</dbReference>
<sequence length="162" mass="19002">MNQKYRKMRLLLLIIFLCLAGYNFWTLRDVKILYTDFFWGKTTVVVVDHFPMTDRNKVQWYLEHEEELKSRYETIKPFTTKVIIIDANGGLVSARENPHEDLRCFDDIPSDKKCVIKNTVLIVDILAQSLVHFQMGYGGALYSLDENGNIQPEIQEWPHMSD</sequence>
<gene>
    <name evidence="1" type="ORF">GTGU_01866</name>
</gene>
<comment type="caution">
    <text evidence="1">The sequence shown here is derived from an EMBL/GenBank/DDBJ whole genome shotgun (WGS) entry which is preliminary data.</text>
</comment>